<organism evidence="10 11">
    <name type="scientific">Sphingomonas immobilis</name>
    <dbReference type="NCBI Taxonomy" id="3063997"/>
    <lineage>
        <taxon>Bacteria</taxon>
        <taxon>Pseudomonadati</taxon>
        <taxon>Pseudomonadota</taxon>
        <taxon>Alphaproteobacteria</taxon>
        <taxon>Sphingomonadales</taxon>
        <taxon>Sphingomonadaceae</taxon>
        <taxon>Sphingomonas</taxon>
    </lineage>
</organism>
<accession>A0ABT8ZUL8</accession>
<evidence type="ECO:0000256" key="2">
    <source>
        <dbReference type="ARBA" id="ARBA00022723"/>
    </source>
</evidence>
<keyword evidence="11" id="KW-1185">Reference proteome</keyword>
<evidence type="ECO:0000256" key="6">
    <source>
        <dbReference type="ARBA" id="ARBA00023014"/>
    </source>
</evidence>
<keyword evidence="6" id="KW-0411">Iron-sulfur</keyword>
<dbReference type="PANTHER" id="PTHR33693">
    <property type="entry name" value="TYPE-5 URACIL-DNA GLYCOSYLASE"/>
    <property type="match status" value="1"/>
</dbReference>
<comment type="caution">
    <text evidence="10">The sequence shown here is derived from an EMBL/GenBank/DDBJ whole genome shotgun (WGS) entry which is preliminary data.</text>
</comment>
<evidence type="ECO:0000256" key="5">
    <source>
        <dbReference type="ARBA" id="ARBA00023004"/>
    </source>
</evidence>
<evidence type="ECO:0000256" key="3">
    <source>
        <dbReference type="ARBA" id="ARBA00022763"/>
    </source>
</evidence>
<gene>
    <name evidence="10" type="ORF">Q5H94_02945</name>
</gene>
<proteinExistence type="predicted"/>
<keyword evidence="2" id="KW-0479">Metal-binding</keyword>
<keyword evidence="4" id="KW-0378">Hydrolase</keyword>
<reference evidence="10" key="1">
    <citation type="submission" date="2023-07" db="EMBL/GenBank/DDBJ databases">
        <authorList>
            <person name="Kim M.K."/>
        </authorList>
    </citation>
    <scope>NUCLEOTIDE SEQUENCE</scope>
    <source>
        <strain evidence="10">CA1-15</strain>
    </source>
</reference>
<feature type="compositionally biased region" description="Low complexity" evidence="8">
    <location>
        <begin position="47"/>
        <end position="59"/>
    </location>
</feature>
<feature type="domain" description="Uracil-DNA glycosylase-like" evidence="9">
    <location>
        <begin position="92"/>
        <end position="240"/>
    </location>
</feature>
<dbReference type="SMART" id="SM00986">
    <property type="entry name" value="UDG"/>
    <property type="match status" value="1"/>
</dbReference>
<dbReference type="Gene3D" id="3.40.470.10">
    <property type="entry name" value="Uracil-DNA glycosylase-like domain"/>
    <property type="match status" value="1"/>
</dbReference>
<evidence type="ECO:0000256" key="1">
    <source>
        <dbReference type="ARBA" id="ARBA00022485"/>
    </source>
</evidence>
<dbReference type="SUPFAM" id="SSF52141">
    <property type="entry name" value="Uracil-DNA glycosylase-like"/>
    <property type="match status" value="1"/>
</dbReference>
<dbReference type="Proteomes" id="UP001176468">
    <property type="component" value="Unassembled WGS sequence"/>
</dbReference>
<dbReference type="InterPro" id="IPR051536">
    <property type="entry name" value="UDG_Type-4/5"/>
</dbReference>
<feature type="region of interest" description="Disordered" evidence="8">
    <location>
        <begin position="34"/>
        <end position="59"/>
    </location>
</feature>
<evidence type="ECO:0000256" key="7">
    <source>
        <dbReference type="ARBA" id="ARBA00023204"/>
    </source>
</evidence>
<dbReference type="PANTHER" id="PTHR33693:SF1">
    <property type="entry name" value="TYPE-4 URACIL-DNA GLYCOSYLASE"/>
    <property type="match status" value="1"/>
</dbReference>
<dbReference type="RefSeq" id="WP_304559719.1">
    <property type="nucleotide sequence ID" value="NZ_JAUQSZ010000001.1"/>
</dbReference>
<dbReference type="InterPro" id="IPR036895">
    <property type="entry name" value="Uracil-DNA_glycosylase-like_sf"/>
</dbReference>
<protein>
    <submittedName>
        <fullName evidence="10">Uracil-DNA glycosylase family protein</fullName>
    </submittedName>
</protein>
<evidence type="ECO:0000256" key="4">
    <source>
        <dbReference type="ARBA" id="ARBA00022801"/>
    </source>
</evidence>
<name>A0ABT8ZUL8_9SPHN</name>
<keyword evidence="3" id="KW-0227">DNA damage</keyword>
<dbReference type="EMBL" id="JAUQSZ010000001">
    <property type="protein sequence ID" value="MDO7841270.1"/>
    <property type="molecule type" value="Genomic_DNA"/>
</dbReference>
<keyword evidence="7" id="KW-0234">DNA repair</keyword>
<evidence type="ECO:0000259" key="9">
    <source>
        <dbReference type="SMART" id="SM00986"/>
    </source>
</evidence>
<dbReference type="SMART" id="SM00987">
    <property type="entry name" value="UreE_C"/>
    <property type="match status" value="1"/>
</dbReference>
<evidence type="ECO:0000313" key="11">
    <source>
        <dbReference type="Proteomes" id="UP001176468"/>
    </source>
</evidence>
<evidence type="ECO:0000256" key="8">
    <source>
        <dbReference type="SAM" id="MobiDB-lite"/>
    </source>
</evidence>
<dbReference type="Pfam" id="PF03167">
    <property type="entry name" value="UDG"/>
    <property type="match status" value="1"/>
</dbReference>
<keyword evidence="1" id="KW-0004">4Fe-4S</keyword>
<dbReference type="InterPro" id="IPR005122">
    <property type="entry name" value="Uracil-DNA_glycosylase-like"/>
</dbReference>
<keyword evidence="5" id="KW-0408">Iron</keyword>
<sequence length="248" mass="26377">MGADQNFAWEATVASALEWWRDAGIDTLADETPRDWFAAPAPPPQAKRPATQSPAAAPEPVAAPLPATLDAFLAWRAGPDAPEAGWNGPRFAPQGDPASDLMILVDMPDREDERLLDGATGRLFDRMLAAIGHSRESVYIAPVCTARPLAGRIAPESEDRLAGIARHHVALAAPKRVLLMGNAPSRALLAADVVRARGSLRLVNLDLGNTTVAVEAVASFHPRLLLERPAQKAEAWKDLQMVVGGSGS</sequence>
<evidence type="ECO:0000313" key="10">
    <source>
        <dbReference type="EMBL" id="MDO7841270.1"/>
    </source>
</evidence>